<evidence type="ECO:0000256" key="1">
    <source>
        <dbReference type="SAM" id="Phobius"/>
    </source>
</evidence>
<keyword evidence="3" id="KW-1185">Reference proteome</keyword>
<dbReference type="EMBL" id="JANYMP010000005">
    <property type="protein sequence ID" value="MCS7477940.1"/>
    <property type="molecule type" value="Genomic_DNA"/>
</dbReference>
<keyword evidence="1" id="KW-0472">Membrane</keyword>
<feature type="transmembrane region" description="Helical" evidence="1">
    <location>
        <begin position="98"/>
        <end position="118"/>
    </location>
</feature>
<keyword evidence="1" id="KW-0812">Transmembrane</keyword>
<dbReference type="RefSeq" id="WP_259623444.1">
    <property type="nucleotide sequence ID" value="NZ_JANYMP010000005.1"/>
</dbReference>
<comment type="caution">
    <text evidence="2">The sequence shown here is derived from an EMBL/GenBank/DDBJ whole genome shotgun (WGS) entry which is preliminary data.</text>
</comment>
<keyword evidence="1" id="KW-1133">Transmembrane helix</keyword>
<organism evidence="2 3">
    <name type="scientific">Umezawaea endophytica</name>
    <dbReference type="NCBI Taxonomy" id="1654476"/>
    <lineage>
        <taxon>Bacteria</taxon>
        <taxon>Bacillati</taxon>
        <taxon>Actinomycetota</taxon>
        <taxon>Actinomycetes</taxon>
        <taxon>Pseudonocardiales</taxon>
        <taxon>Pseudonocardiaceae</taxon>
        <taxon>Umezawaea</taxon>
    </lineage>
</organism>
<accession>A0A9X2VJS4</accession>
<evidence type="ECO:0000313" key="2">
    <source>
        <dbReference type="EMBL" id="MCS7477940.1"/>
    </source>
</evidence>
<gene>
    <name evidence="2" type="ORF">NZH93_13835</name>
</gene>
<dbReference type="AlphaFoldDB" id="A0A9X2VJS4"/>
<proteinExistence type="predicted"/>
<dbReference type="Proteomes" id="UP001141259">
    <property type="component" value="Unassembled WGS sequence"/>
</dbReference>
<evidence type="ECO:0000313" key="3">
    <source>
        <dbReference type="Proteomes" id="UP001141259"/>
    </source>
</evidence>
<name>A0A9X2VJS4_9PSEU</name>
<sequence>MNEDEMREEALRGLEDGPPRVRTEMGANVGCVQVPWLTVGCSSVLAVLGAAATLLAHGPWWLLAAFALLFAFGFGGLPRFLVYAAATAWIGYRTWGSWWFAIPVALVLVALLTGNRLFRPRLRVVG</sequence>
<feature type="transmembrane region" description="Helical" evidence="1">
    <location>
        <begin position="62"/>
        <end position="86"/>
    </location>
</feature>
<reference evidence="2" key="1">
    <citation type="submission" date="2022-08" db="EMBL/GenBank/DDBJ databases">
        <authorList>
            <person name="Tistechok S."/>
            <person name="Samborskyy M."/>
            <person name="Roman I."/>
        </authorList>
    </citation>
    <scope>NUCLEOTIDE SEQUENCE</scope>
    <source>
        <strain evidence="2">DSM 103496</strain>
    </source>
</reference>
<protein>
    <submittedName>
        <fullName evidence="2">Uncharacterized protein</fullName>
    </submittedName>
</protein>
<feature type="transmembrane region" description="Helical" evidence="1">
    <location>
        <begin position="34"/>
        <end position="55"/>
    </location>
</feature>